<dbReference type="EMBL" id="ASPP01006214">
    <property type="protein sequence ID" value="ETO29161.1"/>
    <property type="molecule type" value="Genomic_DNA"/>
</dbReference>
<proteinExistence type="predicted"/>
<organism evidence="1 2">
    <name type="scientific">Reticulomyxa filosa</name>
    <dbReference type="NCBI Taxonomy" id="46433"/>
    <lineage>
        <taxon>Eukaryota</taxon>
        <taxon>Sar</taxon>
        <taxon>Rhizaria</taxon>
        <taxon>Retaria</taxon>
        <taxon>Foraminifera</taxon>
        <taxon>Monothalamids</taxon>
        <taxon>Reticulomyxidae</taxon>
        <taxon>Reticulomyxa</taxon>
    </lineage>
</organism>
<accession>X6NT17</accession>
<dbReference type="Proteomes" id="UP000023152">
    <property type="component" value="Unassembled WGS sequence"/>
</dbReference>
<sequence length="122" mass="14388">MYYLMKEWFGFNVTSKYFYKDSFEIIDQFPEIVMNFEVKKKKILLFFCFGYAFGTSRENVSVDANVHINKGILCGFSFGNMEDVYNGKRVCRICALGCDINCFLDNSLSCERFYYKSAQQFF</sequence>
<name>X6NT17_RETFI</name>
<evidence type="ECO:0000313" key="1">
    <source>
        <dbReference type="EMBL" id="ETO29161.1"/>
    </source>
</evidence>
<keyword evidence="2" id="KW-1185">Reference proteome</keyword>
<comment type="caution">
    <text evidence="1">The sequence shown here is derived from an EMBL/GenBank/DDBJ whole genome shotgun (WGS) entry which is preliminary data.</text>
</comment>
<dbReference type="AlphaFoldDB" id="X6NT17"/>
<evidence type="ECO:0000313" key="2">
    <source>
        <dbReference type="Proteomes" id="UP000023152"/>
    </source>
</evidence>
<protein>
    <submittedName>
        <fullName evidence="1">Uncharacterized protein</fullName>
    </submittedName>
</protein>
<reference evidence="1 2" key="1">
    <citation type="journal article" date="2013" name="Curr. Biol.">
        <title>The Genome of the Foraminiferan Reticulomyxa filosa.</title>
        <authorList>
            <person name="Glockner G."/>
            <person name="Hulsmann N."/>
            <person name="Schleicher M."/>
            <person name="Noegel A.A."/>
            <person name="Eichinger L."/>
            <person name="Gallinger C."/>
            <person name="Pawlowski J."/>
            <person name="Sierra R."/>
            <person name="Euteneuer U."/>
            <person name="Pillet L."/>
            <person name="Moustafa A."/>
            <person name="Platzer M."/>
            <person name="Groth M."/>
            <person name="Szafranski K."/>
            <person name="Schliwa M."/>
        </authorList>
    </citation>
    <scope>NUCLEOTIDE SEQUENCE [LARGE SCALE GENOMIC DNA]</scope>
</reference>
<gene>
    <name evidence="1" type="ORF">RFI_07963</name>
</gene>